<dbReference type="EMBL" id="MDCO01000012">
    <property type="protein sequence ID" value="OEJ14056.1"/>
    <property type="molecule type" value="Genomic_DNA"/>
</dbReference>
<organism evidence="2 3">
    <name type="scientific">Brachyspira hampsonii</name>
    <dbReference type="NCBI Taxonomy" id="1287055"/>
    <lineage>
        <taxon>Bacteria</taxon>
        <taxon>Pseudomonadati</taxon>
        <taxon>Spirochaetota</taxon>
        <taxon>Spirochaetia</taxon>
        <taxon>Brachyspirales</taxon>
        <taxon>Brachyspiraceae</taxon>
        <taxon>Brachyspira</taxon>
    </lineage>
</organism>
<evidence type="ECO:0000313" key="3">
    <source>
        <dbReference type="Proteomes" id="UP000095247"/>
    </source>
</evidence>
<reference evidence="2 3" key="1">
    <citation type="submission" date="2016-08" db="EMBL/GenBank/DDBJ databases">
        <title>Characterization and recognition of Brachyspira hampsonii sp. nov., a novel intestinal spirochete that is pathogenic to pigs.</title>
        <authorList>
            <person name="Mirajkar N."/>
            <person name="La T."/>
            <person name="Phillips N."/>
            <person name="Hampson D."/>
            <person name="Gebhart C."/>
        </authorList>
    </citation>
    <scope>NUCLEOTIDE SEQUENCE [LARGE SCALE GENOMIC DNA]</scope>
    <source>
        <strain evidence="2 3">P280/1</strain>
    </source>
</reference>
<keyword evidence="1" id="KW-0732">Signal</keyword>
<feature type="signal peptide" evidence="1">
    <location>
        <begin position="1"/>
        <end position="19"/>
    </location>
</feature>
<name>A0A1E5ND19_9SPIR</name>
<feature type="chain" id="PRO_5009182239" evidence="1">
    <location>
        <begin position="20"/>
        <end position="132"/>
    </location>
</feature>
<gene>
    <name evidence="2" type="ORF">BFL38_04800</name>
</gene>
<dbReference type="RefSeq" id="WP_069727348.1">
    <property type="nucleotide sequence ID" value="NZ_MDCO01000012.1"/>
</dbReference>
<protein>
    <submittedName>
        <fullName evidence="2">Uncharacterized protein</fullName>
    </submittedName>
</protein>
<proteinExistence type="predicted"/>
<evidence type="ECO:0000313" key="2">
    <source>
        <dbReference type="EMBL" id="OEJ14056.1"/>
    </source>
</evidence>
<comment type="caution">
    <text evidence="2">The sequence shown here is derived from an EMBL/GenBank/DDBJ whole genome shotgun (WGS) entry which is preliminary data.</text>
</comment>
<sequence>MKKIIIAALLIFNIYNLYADENFIIDDTSIKILTDAGIDVSLEKKYTINSIIKRYLKDVRKILNELNEINMKINDEFKKEDINLDNIKKLIFEKKEKEADFDYTIMSCDLDILSLFSDNEIKRIKYYIIFRK</sequence>
<dbReference type="Proteomes" id="UP000095247">
    <property type="component" value="Unassembled WGS sequence"/>
</dbReference>
<evidence type="ECO:0000256" key="1">
    <source>
        <dbReference type="SAM" id="SignalP"/>
    </source>
</evidence>
<dbReference type="AlphaFoldDB" id="A0A1E5ND19"/>
<accession>A0A1E5ND19</accession>